<name>A0AA35KKP0_9SAUR</name>
<dbReference type="AlphaFoldDB" id="A0AA35KKP0"/>
<evidence type="ECO:0000313" key="1">
    <source>
        <dbReference type="EMBL" id="CAI5779251.1"/>
    </source>
</evidence>
<protein>
    <submittedName>
        <fullName evidence="1">Uncharacterized protein</fullName>
    </submittedName>
</protein>
<accession>A0AA35KKP0</accession>
<organism evidence="1 2">
    <name type="scientific">Podarcis lilfordi</name>
    <name type="common">Lilford's wall lizard</name>
    <dbReference type="NCBI Taxonomy" id="74358"/>
    <lineage>
        <taxon>Eukaryota</taxon>
        <taxon>Metazoa</taxon>
        <taxon>Chordata</taxon>
        <taxon>Craniata</taxon>
        <taxon>Vertebrata</taxon>
        <taxon>Euteleostomi</taxon>
        <taxon>Lepidosauria</taxon>
        <taxon>Squamata</taxon>
        <taxon>Bifurcata</taxon>
        <taxon>Unidentata</taxon>
        <taxon>Episquamata</taxon>
        <taxon>Laterata</taxon>
        <taxon>Lacertibaenia</taxon>
        <taxon>Lacertidae</taxon>
        <taxon>Podarcis</taxon>
    </lineage>
</organism>
<gene>
    <name evidence="1" type="ORF">PODLI_1B026154</name>
</gene>
<sequence>MVLTSAFEESIVIRFVNRSSNGETTACSSYWHSHINCNTFQNIIVSCAHLIASKKLLKVHVSSQSFVPLSHRMLMNCQIKSIFGNHKFYVLKHSVIFKTSPNIKTK</sequence>
<proteinExistence type="predicted"/>
<dbReference type="Proteomes" id="UP001178461">
    <property type="component" value="Chromosome 7"/>
</dbReference>
<dbReference type="EMBL" id="OX395132">
    <property type="protein sequence ID" value="CAI5779251.1"/>
    <property type="molecule type" value="Genomic_DNA"/>
</dbReference>
<keyword evidence="2" id="KW-1185">Reference proteome</keyword>
<reference evidence="1" key="1">
    <citation type="submission" date="2022-12" db="EMBL/GenBank/DDBJ databases">
        <authorList>
            <person name="Alioto T."/>
            <person name="Alioto T."/>
            <person name="Gomez Garrido J."/>
        </authorList>
    </citation>
    <scope>NUCLEOTIDE SEQUENCE</scope>
</reference>
<evidence type="ECO:0000313" key="2">
    <source>
        <dbReference type="Proteomes" id="UP001178461"/>
    </source>
</evidence>